<dbReference type="PANTHER" id="PTHR43744">
    <property type="entry name" value="ABC TRANSPORTER PERMEASE PROTEIN MG189-RELATED-RELATED"/>
    <property type="match status" value="1"/>
</dbReference>
<evidence type="ECO:0000313" key="11">
    <source>
        <dbReference type="Proteomes" id="UP000095651"/>
    </source>
</evidence>
<evidence type="ECO:0000256" key="1">
    <source>
        <dbReference type="ARBA" id="ARBA00004651"/>
    </source>
</evidence>
<evidence type="ECO:0000256" key="5">
    <source>
        <dbReference type="ARBA" id="ARBA00022989"/>
    </source>
</evidence>
<dbReference type="EMBL" id="CYZE01000002">
    <property type="protein sequence ID" value="CUN78712.1"/>
    <property type="molecule type" value="Genomic_DNA"/>
</dbReference>
<feature type="transmembrane region" description="Helical" evidence="7">
    <location>
        <begin position="111"/>
        <end position="132"/>
    </location>
</feature>
<feature type="transmembrane region" description="Helical" evidence="7">
    <location>
        <begin position="75"/>
        <end position="99"/>
    </location>
</feature>
<keyword evidence="6 7" id="KW-0472">Membrane</keyword>
<proteinExistence type="inferred from homology"/>
<dbReference type="GO" id="GO:0005886">
    <property type="term" value="C:plasma membrane"/>
    <property type="evidence" value="ECO:0007669"/>
    <property type="project" value="UniProtKB-SubCell"/>
</dbReference>
<dbReference type="CDD" id="cd06261">
    <property type="entry name" value="TM_PBP2"/>
    <property type="match status" value="1"/>
</dbReference>
<dbReference type="AlphaFoldDB" id="A0A173ZQL9"/>
<comment type="similarity">
    <text evidence="7">Belongs to the binding-protein-dependent transport system permease family.</text>
</comment>
<reference evidence="10 12" key="2">
    <citation type="submission" date="2018-08" db="EMBL/GenBank/DDBJ databases">
        <title>A genome reference for cultivated species of the human gut microbiota.</title>
        <authorList>
            <person name="Zou Y."/>
            <person name="Xue W."/>
            <person name="Luo G."/>
        </authorList>
    </citation>
    <scope>NUCLEOTIDE SEQUENCE [LARGE SCALE GENOMIC DNA]</scope>
    <source>
        <strain evidence="10 12">TF05-11AC</strain>
    </source>
</reference>
<feature type="transmembrane region" description="Helical" evidence="7">
    <location>
        <begin position="18"/>
        <end position="40"/>
    </location>
</feature>
<dbReference type="GO" id="GO:0055085">
    <property type="term" value="P:transmembrane transport"/>
    <property type="evidence" value="ECO:0007669"/>
    <property type="project" value="InterPro"/>
</dbReference>
<reference evidence="9 11" key="1">
    <citation type="submission" date="2015-09" db="EMBL/GenBank/DDBJ databases">
        <authorList>
            <consortium name="Pathogen Informatics"/>
        </authorList>
    </citation>
    <scope>NUCLEOTIDE SEQUENCE [LARGE SCALE GENOMIC DNA]</scope>
    <source>
        <strain evidence="9 11">2789STDY5608850</strain>
    </source>
</reference>
<dbReference type="PROSITE" id="PS50928">
    <property type="entry name" value="ABC_TM1"/>
    <property type="match status" value="1"/>
</dbReference>
<dbReference type="SUPFAM" id="SSF161098">
    <property type="entry name" value="MetI-like"/>
    <property type="match status" value="1"/>
</dbReference>
<name>A0A173ZQL9_9FIRM</name>
<evidence type="ECO:0000313" key="10">
    <source>
        <dbReference type="EMBL" id="RGM07483.1"/>
    </source>
</evidence>
<dbReference type="RefSeq" id="WP_055653345.1">
    <property type="nucleotide sequence ID" value="NZ_CABIXC010000002.1"/>
</dbReference>
<organism evidence="9 11">
    <name type="scientific">Hungatella hathewayi</name>
    <dbReference type="NCBI Taxonomy" id="154046"/>
    <lineage>
        <taxon>Bacteria</taxon>
        <taxon>Bacillati</taxon>
        <taxon>Bacillota</taxon>
        <taxon>Clostridia</taxon>
        <taxon>Lachnospirales</taxon>
        <taxon>Lachnospiraceae</taxon>
        <taxon>Hungatella</taxon>
    </lineage>
</organism>
<gene>
    <name evidence="9" type="primary">ycjP_23</name>
    <name evidence="10" type="ORF">DXC39_07155</name>
    <name evidence="9" type="ORF">ERS852407_01092</name>
</gene>
<feature type="transmembrane region" description="Helical" evidence="7">
    <location>
        <begin position="144"/>
        <end position="167"/>
    </location>
</feature>
<evidence type="ECO:0000256" key="3">
    <source>
        <dbReference type="ARBA" id="ARBA00022475"/>
    </source>
</evidence>
<keyword evidence="4 7" id="KW-0812">Transmembrane</keyword>
<protein>
    <submittedName>
        <fullName evidence="9">Binding-protein-dependent transport system inner membrane protein</fullName>
    </submittedName>
    <submittedName>
        <fullName evidence="10">Carbohydrate ABC transporter permease</fullName>
    </submittedName>
</protein>
<keyword evidence="2 7" id="KW-0813">Transport</keyword>
<accession>A0A173ZQL9</accession>
<sequence length="281" mass="31767">MKNNSAYYKKRLKPIPKYVLVIVLSIVFFSPFLIMVTTALKTNADAFQLPVRLFPREIIWNNFPEAMAKIPYVRYMMNTIFITLLSVVGQMVATPLVAYSLAKIKWKGAPIISALIMGTMMIPYTVTMIPLYKIWSRLGFTNTYVPLILPTFFGSPFYIIIMRQFFAGLPNSLMEAAKIDGAGEFKRYIAIALPLSRPALTTVGIYAFINAWSDYLAPLIYINKTEKLTLSLGLQGFLNQYSVDWTHLMAAATIFVIPVVIFFLFFQRNFVEGIATSGIKG</sequence>
<dbReference type="Gene3D" id="1.10.3720.10">
    <property type="entry name" value="MetI-like"/>
    <property type="match status" value="1"/>
</dbReference>
<evidence type="ECO:0000256" key="6">
    <source>
        <dbReference type="ARBA" id="ARBA00023136"/>
    </source>
</evidence>
<feature type="transmembrane region" description="Helical" evidence="7">
    <location>
        <begin position="245"/>
        <end position="266"/>
    </location>
</feature>
<evidence type="ECO:0000256" key="7">
    <source>
        <dbReference type="RuleBase" id="RU363032"/>
    </source>
</evidence>
<dbReference type="Pfam" id="PF00528">
    <property type="entry name" value="BPD_transp_1"/>
    <property type="match status" value="1"/>
</dbReference>
<feature type="transmembrane region" description="Helical" evidence="7">
    <location>
        <begin position="188"/>
        <end position="209"/>
    </location>
</feature>
<keyword evidence="3" id="KW-1003">Cell membrane</keyword>
<evidence type="ECO:0000313" key="12">
    <source>
        <dbReference type="Proteomes" id="UP000261257"/>
    </source>
</evidence>
<evidence type="ECO:0000256" key="4">
    <source>
        <dbReference type="ARBA" id="ARBA00022692"/>
    </source>
</evidence>
<dbReference type="Proteomes" id="UP000261257">
    <property type="component" value="Unassembled WGS sequence"/>
</dbReference>
<dbReference type="EMBL" id="QSSQ01000003">
    <property type="protein sequence ID" value="RGM07483.1"/>
    <property type="molecule type" value="Genomic_DNA"/>
</dbReference>
<evidence type="ECO:0000259" key="8">
    <source>
        <dbReference type="PROSITE" id="PS50928"/>
    </source>
</evidence>
<comment type="subcellular location">
    <subcellularLocation>
        <location evidence="1 7">Cell membrane</location>
        <topology evidence="1 7">Multi-pass membrane protein</topology>
    </subcellularLocation>
</comment>
<evidence type="ECO:0000256" key="2">
    <source>
        <dbReference type="ARBA" id="ARBA00022448"/>
    </source>
</evidence>
<dbReference type="PANTHER" id="PTHR43744:SF12">
    <property type="entry name" value="ABC TRANSPORTER PERMEASE PROTEIN MG189-RELATED"/>
    <property type="match status" value="1"/>
</dbReference>
<keyword evidence="5 7" id="KW-1133">Transmembrane helix</keyword>
<dbReference type="Proteomes" id="UP000095651">
    <property type="component" value="Unassembled WGS sequence"/>
</dbReference>
<evidence type="ECO:0000313" key="9">
    <source>
        <dbReference type="EMBL" id="CUN78712.1"/>
    </source>
</evidence>
<feature type="domain" description="ABC transmembrane type-1" evidence="8">
    <location>
        <begin position="76"/>
        <end position="266"/>
    </location>
</feature>
<dbReference type="InterPro" id="IPR000515">
    <property type="entry name" value="MetI-like"/>
</dbReference>
<dbReference type="InterPro" id="IPR035906">
    <property type="entry name" value="MetI-like_sf"/>
</dbReference>